<comment type="similarity">
    <text evidence="3 13">Belongs to the cytochrome P450 family.</text>
</comment>
<evidence type="ECO:0000256" key="5">
    <source>
        <dbReference type="ARBA" id="ARBA00022692"/>
    </source>
</evidence>
<feature type="transmembrane region" description="Helical" evidence="14">
    <location>
        <begin position="12"/>
        <end position="32"/>
    </location>
</feature>
<comment type="cofactor">
    <cofactor evidence="1 12">
        <name>heme</name>
        <dbReference type="ChEBI" id="CHEBI:30413"/>
    </cofactor>
</comment>
<gene>
    <name evidence="15" type="ORF">BDV96DRAFT_546286</name>
</gene>
<evidence type="ECO:0000256" key="11">
    <source>
        <dbReference type="ARBA" id="ARBA00023136"/>
    </source>
</evidence>
<dbReference type="Proteomes" id="UP000799770">
    <property type="component" value="Unassembled WGS sequence"/>
</dbReference>
<dbReference type="GO" id="GO:0016020">
    <property type="term" value="C:membrane"/>
    <property type="evidence" value="ECO:0007669"/>
    <property type="project" value="UniProtKB-SubCell"/>
</dbReference>
<keyword evidence="16" id="KW-1185">Reference proteome</keyword>
<comment type="subcellular location">
    <subcellularLocation>
        <location evidence="2">Membrane</location>
        <topology evidence="2">Single-pass membrane protein</topology>
    </subcellularLocation>
</comment>
<dbReference type="InterPro" id="IPR001128">
    <property type="entry name" value="Cyt_P450"/>
</dbReference>
<evidence type="ECO:0000256" key="1">
    <source>
        <dbReference type="ARBA" id="ARBA00001971"/>
    </source>
</evidence>
<evidence type="ECO:0000256" key="6">
    <source>
        <dbReference type="ARBA" id="ARBA00022723"/>
    </source>
</evidence>
<evidence type="ECO:0000256" key="9">
    <source>
        <dbReference type="ARBA" id="ARBA00023004"/>
    </source>
</evidence>
<evidence type="ECO:0000256" key="10">
    <source>
        <dbReference type="ARBA" id="ARBA00023033"/>
    </source>
</evidence>
<dbReference type="InterPro" id="IPR017972">
    <property type="entry name" value="Cyt_P450_CS"/>
</dbReference>
<dbReference type="GO" id="GO:0020037">
    <property type="term" value="F:heme binding"/>
    <property type="evidence" value="ECO:0007669"/>
    <property type="project" value="InterPro"/>
</dbReference>
<dbReference type="GO" id="GO:0009403">
    <property type="term" value="P:toxin biosynthetic process"/>
    <property type="evidence" value="ECO:0007669"/>
    <property type="project" value="UniProtKB-ARBA"/>
</dbReference>
<dbReference type="InterPro" id="IPR036396">
    <property type="entry name" value="Cyt_P450_sf"/>
</dbReference>
<organism evidence="15 16">
    <name type="scientific">Lophiotrema nucula</name>
    <dbReference type="NCBI Taxonomy" id="690887"/>
    <lineage>
        <taxon>Eukaryota</taxon>
        <taxon>Fungi</taxon>
        <taxon>Dikarya</taxon>
        <taxon>Ascomycota</taxon>
        <taxon>Pezizomycotina</taxon>
        <taxon>Dothideomycetes</taxon>
        <taxon>Pleosporomycetidae</taxon>
        <taxon>Pleosporales</taxon>
        <taxon>Lophiotremataceae</taxon>
        <taxon>Lophiotrema</taxon>
    </lineage>
</organism>
<keyword evidence="9 12" id="KW-0408">Iron</keyword>
<dbReference type="PROSITE" id="PS00086">
    <property type="entry name" value="CYTOCHROME_P450"/>
    <property type="match status" value="1"/>
</dbReference>
<dbReference type="GO" id="GO:0016705">
    <property type="term" value="F:oxidoreductase activity, acting on paired donors, with incorporation or reduction of molecular oxygen"/>
    <property type="evidence" value="ECO:0007669"/>
    <property type="project" value="InterPro"/>
</dbReference>
<proteinExistence type="inferred from homology"/>
<dbReference type="InterPro" id="IPR002401">
    <property type="entry name" value="Cyt_P450_E_grp-I"/>
</dbReference>
<dbReference type="FunFam" id="1.10.630.10:FF:000047">
    <property type="entry name" value="Cytochrome P450 monooxygenase"/>
    <property type="match status" value="1"/>
</dbReference>
<evidence type="ECO:0000256" key="3">
    <source>
        <dbReference type="ARBA" id="ARBA00010617"/>
    </source>
</evidence>
<keyword evidence="8 13" id="KW-0560">Oxidoreductase</keyword>
<dbReference type="InterPro" id="IPR050121">
    <property type="entry name" value="Cytochrome_P450_monoxygenase"/>
</dbReference>
<dbReference type="PANTHER" id="PTHR24305:SF210">
    <property type="entry name" value="CYTOCHROME P450 MONOOXYGENASE ASQL-RELATED"/>
    <property type="match status" value="1"/>
</dbReference>
<dbReference type="GO" id="GO:0004497">
    <property type="term" value="F:monooxygenase activity"/>
    <property type="evidence" value="ECO:0007669"/>
    <property type="project" value="UniProtKB-KW"/>
</dbReference>
<dbReference type="PANTHER" id="PTHR24305">
    <property type="entry name" value="CYTOCHROME P450"/>
    <property type="match status" value="1"/>
</dbReference>
<dbReference type="OrthoDB" id="1470350at2759"/>
<dbReference type="EMBL" id="ML977323">
    <property type="protein sequence ID" value="KAF2115435.1"/>
    <property type="molecule type" value="Genomic_DNA"/>
</dbReference>
<feature type="binding site" description="axial binding residue" evidence="12">
    <location>
        <position position="448"/>
    </location>
    <ligand>
        <name>heme</name>
        <dbReference type="ChEBI" id="CHEBI:30413"/>
    </ligand>
    <ligandPart>
        <name>Fe</name>
        <dbReference type="ChEBI" id="CHEBI:18248"/>
    </ligandPart>
</feature>
<keyword evidence="7 14" id="KW-1133">Transmembrane helix</keyword>
<evidence type="ECO:0000256" key="4">
    <source>
        <dbReference type="ARBA" id="ARBA00022617"/>
    </source>
</evidence>
<keyword evidence="11 14" id="KW-0472">Membrane</keyword>
<name>A0A6A5Z818_9PLEO</name>
<keyword evidence="5 14" id="KW-0812">Transmembrane</keyword>
<evidence type="ECO:0000256" key="8">
    <source>
        <dbReference type="ARBA" id="ARBA00023002"/>
    </source>
</evidence>
<keyword evidence="10 13" id="KW-0503">Monooxygenase</keyword>
<evidence type="ECO:0000313" key="15">
    <source>
        <dbReference type="EMBL" id="KAF2115435.1"/>
    </source>
</evidence>
<dbReference type="PRINTS" id="PR00385">
    <property type="entry name" value="P450"/>
</dbReference>
<evidence type="ECO:0000256" key="7">
    <source>
        <dbReference type="ARBA" id="ARBA00022989"/>
    </source>
</evidence>
<dbReference type="SUPFAM" id="SSF48264">
    <property type="entry name" value="Cytochrome P450"/>
    <property type="match status" value="1"/>
</dbReference>
<evidence type="ECO:0000313" key="16">
    <source>
        <dbReference type="Proteomes" id="UP000799770"/>
    </source>
</evidence>
<dbReference type="CDD" id="cd11058">
    <property type="entry name" value="CYP60B-like"/>
    <property type="match status" value="1"/>
</dbReference>
<sequence>MSHLTNLLIEGAVLFTSLGFIYTFGLCFYNVFLHPLRSYPGPLFSRASVFEYHRQCLKGRLPFWLHDLHKKYGPVVRYGPNEISFIEAAVWKDAYGHSQQATSFEKHKPFYGPDIFGSSPGLIRADNYSHGRQRRLASHAFSDKALKDQEGILKGYATMLIDKLKEATQKNIDGKVDVVDFYNFTTFDIMADLTFGEPLGLLEGAEFTPWVRTFFENLKLIQITFVLRAWPALQAMMNAMVPKSLMEKRKLHMKHTTDRVDKRLARKTERPDIWTYITRFSESEENKDKNLTESESYSNAGLFMSAGTETTATTLCGLTYFLLHNPEKLERLKKEVREAFPTYDDIHMTQLSQLEYLNACIEEGLRMYPPVSMGLPRTAPKGGAEVGGHWVSEGTCVGLTHYAAYHSPSNFKDPDDYVPERWLPEGQTEYGSDHKDVLQPFSYGPRNCLGKNLAWHEMRLILTSVLWHYDLEFCPESEDWFKQDYYVLWKKPAMMVKLKSIRE</sequence>
<dbReference type="AlphaFoldDB" id="A0A6A5Z818"/>
<dbReference type="GO" id="GO:0005506">
    <property type="term" value="F:iron ion binding"/>
    <property type="evidence" value="ECO:0007669"/>
    <property type="project" value="InterPro"/>
</dbReference>
<reference evidence="15" key="1">
    <citation type="journal article" date="2020" name="Stud. Mycol.">
        <title>101 Dothideomycetes genomes: a test case for predicting lifestyles and emergence of pathogens.</title>
        <authorList>
            <person name="Haridas S."/>
            <person name="Albert R."/>
            <person name="Binder M."/>
            <person name="Bloem J."/>
            <person name="Labutti K."/>
            <person name="Salamov A."/>
            <person name="Andreopoulos B."/>
            <person name="Baker S."/>
            <person name="Barry K."/>
            <person name="Bills G."/>
            <person name="Bluhm B."/>
            <person name="Cannon C."/>
            <person name="Castanera R."/>
            <person name="Culley D."/>
            <person name="Daum C."/>
            <person name="Ezra D."/>
            <person name="Gonzalez J."/>
            <person name="Henrissat B."/>
            <person name="Kuo A."/>
            <person name="Liang C."/>
            <person name="Lipzen A."/>
            <person name="Lutzoni F."/>
            <person name="Magnuson J."/>
            <person name="Mondo S."/>
            <person name="Nolan M."/>
            <person name="Ohm R."/>
            <person name="Pangilinan J."/>
            <person name="Park H.-J."/>
            <person name="Ramirez L."/>
            <person name="Alfaro M."/>
            <person name="Sun H."/>
            <person name="Tritt A."/>
            <person name="Yoshinaga Y."/>
            <person name="Zwiers L.-H."/>
            <person name="Turgeon B."/>
            <person name="Goodwin S."/>
            <person name="Spatafora J."/>
            <person name="Crous P."/>
            <person name="Grigoriev I."/>
        </authorList>
    </citation>
    <scope>NUCLEOTIDE SEQUENCE</scope>
    <source>
        <strain evidence="15">CBS 627.86</strain>
    </source>
</reference>
<keyword evidence="6 12" id="KW-0479">Metal-binding</keyword>
<accession>A0A6A5Z818</accession>
<protein>
    <submittedName>
        <fullName evidence="15">Cytochrome P450</fullName>
    </submittedName>
</protein>
<evidence type="ECO:0000256" key="13">
    <source>
        <dbReference type="RuleBase" id="RU000461"/>
    </source>
</evidence>
<evidence type="ECO:0000256" key="2">
    <source>
        <dbReference type="ARBA" id="ARBA00004167"/>
    </source>
</evidence>
<dbReference type="Gene3D" id="1.10.630.10">
    <property type="entry name" value="Cytochrome P450"/>
    <property type="match status" value="1"/>
</dbReference>
<dbReference type="Pfam" id="PF00067">
    <property type="entry name" value="p450"/>
    <property type="match status" value="1"/>
</dbReference>
<evidence type="ECO:0000256" key="12">
    <source>
        <dbReference type="PIRSR" id="PIRSR602401-1"/>
    </source>
</evidence>
<evidence type="ECO:0000256" key="14">
    <source>
        <dbReference type="SAM" id="Phobius"/>
    </source>
</evidence>
<dbReference type="PRINTS" id="PR00463">
    <property type="entry name" value="EP450I"/>
</dbReference>
<keyword evidence="4 12" id="KW-0349">Heme</keyword>